<keyword evidence="2" id="KW-1185">Reference proteome</keyword>
<dbReference type="AlphaFoldDB" id="A0AAV8U4T5"/>
<gene>
    <name evidence="1" type="ORF">K2173_028522</name>
</gene>
<name>A0AAV8U4T5_9ROSI</name>
<reference evidence="1 2" key="1">
    <citation type="submission" date="2021-09" db="EMBL/GenBank/DDBJ databases">
        <title>Genomic insights and catalytic innovation underlie evolution of tropane alkaloids biosynthesis.</title>
        <authorList>
            <person name="Wang Y.-J."/>
            <person name="Tian T."/>
            <person name="Huang J.-P."/>
            <person name="Huang S.-X."/>
        </authorList>
    </citation>
    <scope>NUCLEOTIDE SEQUENCE [LARGE SCALE GENOMIC DNA]</scope>
    <source>
        <strain evidence="1">KIB-2018</strain>
        <tissue evidence="1">Leaf</tissue>
    </source>
</reference>
<proteinExistence type="predicted"/>
<dbReference type="InterPro" id="IPR018971">
    <property type="entry name" value="DUF1997"/>
</dbReference>
<accession>A0AAV8U4T5</accession>
<protein>
    <submittedName>
        <fullName evidence="1">Uncharacterized protein</fullName>
    </submittedName>
</protein>
<dbReference type="EMBL" id="JAIWQS010000002">
    <property type="protein sequence ID" value="KAJ8773345.1"/>
    <property type="molecule type" value="Genomic_DNA"/>
</dbReference>
<organism evidence="1 2">
    <name type="scientific">Erythroxylum novogranatense</name>
    <dbReference type="NCBI Taxonomy" id="1862640"/>
    <lineage>
        <taxon>Eukaryota</taxon>
        <taxon>Viridiplantae</taxon>
        <taxon>Streptophyta</taxon>
        <taxon>Embryophyta</taxon>
        <taxon>Tracheophyta</taxon>
        <taxon>Spermatophyta</taxon>
        <taxon>Magnoliopsida</taxon>
        <taxon>eudicotyledons</taxon>
        <taxon>Gunneridae</taxon>
        <taxon>Pentapetalae</taxon>
        <taxon>rosids</taxon>
        <taxon>fabids</taxon>
        <taxon>Malpighiales</taxon>
        <taxon>Erythroxylaceae</taxon>
        <taxon>Erythroxylum</taxon>
    </lineage>
</organism>
<dbReference type="PANTHER" id="PTHR34131:SF2">
    <property type="entry name" value="FAMILY PROTEIN, PUTATIVE (DUF1997)-RELATED"/>
    <property type="match status" value="1"/>
</dbReference>
<evidence type="ECO:0000313" key="1">
    <source>
        <dbReference type="EMBL" id="KAJ8773345.1"/>
    </source>
</evidence>
<sequence>MRSFSPGVKGAVSTMMIAFPIQEWRAVRMKEGFTASPSIPLPHLSPIRKEIGTFKTSQVNMSVNNSKQAHLFARKRERVKLPPSDDTYRLSEFLRHPYGIQSVLNTNSFQSFQSLDANTYRCIMPKLQLLNFETVPVLELRVTPTSEDCIVEMLSCQFRYLEPADRKDDDILASLKNHITWNTSDIEQFVEIDLMLSLTLEVDTIPFVLLPISTVEVPGNLLMQTLVDRAVPVFQRQLIQNYNKWARQQHQNIA</sequence>
<evidence type="ECO:0000313" key="2">
    <source>
        <dbReference type="Proteomes" id="UP001159364"/>
    </source>
</evidence>
<dbReference type="Pfam" id="PF09366">
    <property type="entry name" value="DUF1997"/>
    <property type="match status" value="1"/>
</dbReference>
<dbReference type="PANTHER" id="PTHR34131">
    <property type="entry name" value="(RAP ANNOTATION RELEASE2) GALACTOSE-BINDING LIKE DOMAIN CONTAINING PROTEIN"/>
    <property type="match status" value="1"/>
</dbReference>
<comment type="caution">
    <text evidence="1">The sequence shown here is derived from an EMBL/GenBank/DDBJ whole genome shotgun (WGS) entry which is preliminary data.</text>
</comment>
<dbReference type="Proteomes" id="UP001159364">
    <property type="component" value="Linkage Group LG02"/>
</dbReference>